<dbReference type="Proteomes" id="UP000644749">
    <property type="component" value="Unassembled WGS sequence"/>
</dbReference>
<protein>
    <submittedName>
        <fullName evidence="1">Uncharacterized protein</fullName>
    </submittedName>
</protein>
<sequence length="600" mass="61257">MADDIAVTLLLTRDGIDVTSEIIGGRILNAPAGEYVATWMASDGVLPSVAKTESLTVEEPPSGQVPAIIGGIADRSYTVGQSVPATDLRTKFAGATSYVISPAVAAAVIDGYDLVFDASSALEETSFAVRGVNAAGQSDPVSFKLTIEAAQQEPAIEIVSIEPSPLVAGQPFTITFNVSLDANEVSASVPLVGAGTARSGTAPTDDTVNVSGAATKAGYTSLPFVYDVVPASPSATTTADNKVILNNVTPQSDPFSFTIGQHPAYAGDLTVAAPSDLGTGPVSLIAPSISGTPAHGQKLTARPGLYGSLHSSATIFGEWYRGEDETGITSLDYLIDSAVDGGKALTYREAGTDASGTSEMVSSNSIVVPSQQPASYTSAGTGAVYNTTSQTQHTIAAVPLGEANADRFIELDLNAYLITDTTAVITGISIRGVAATQRAMQTNGNDPKLRTGLWWAAVPTGTTGDVVITLDKPSALIAGCHAFRAVRMISGTPVVTTQSVATGSVLSTTVTTAPGDRIVFTVGSNGGKASGGWWGTPVGHAEVADFAGAPSKGDDVRTNLYIGTATVASGDTSPRTLSVTSQGTVTTRATYLVRKVTEIA</sequence>
<organism evidence="1 2">
    <name type="scientific">Paracoccus aerius</name>
    <dbReference type="NCBI Taxonomy" id="1915382"/>
    <lineage>
        <taxon>Bacteria</taxon>
        <taxon>Pseudomonadati</taxon>
        <taxon>Pseudomonadota</taxon>
        <taxon>Alphaproteobacteria</taxon>
        <taxon>Rhodobacterales</taxon>
        <taxon>Paracoccaceae</taxon>
        <taxon>Paracoccus</taxon>
    </lineage>
</organism>
<dbReference type="RefSeq" id="WP_191307480.1">
    <property type="nucleotide sequence ID" value="NZ_BNCL01000001.1"/>
</dbReference>
<name>A0ABS1S3H7_9RHOB</name>
<dbReference type="EMBL" id="JAESHT010000002">
    <property type="protein sequence ID" value="MBL3672262.1"/>
    <property type="molecule type" value="Genomic_DNA"/>
</dbReference>
<reference evidence="1 2" key="1">
    <citation type="submission" date="2021-01" db="EMBL/GenBank/DDBJ databases">
        <title>011410 draft genome.</title>
        <authorList>
            <person name="Lang L."/>
        </authorList>
    </citation>
    <scope>NUCLEOTIDE SEQUENCE [LARGE SCALE GENOMIC DNA]</scope>
    <source>
        <strain evidence="1 2">KCTC 42845</strain>
    </source>
</reference>
<gene>
    <name evidence="1" type="ORF">JL111_02075</name>
</gene>
<accession>A0ABS1S3H7</accession>
<comment type="caution">
    <text evidence="1">The sequence shown here is derived from an EMBL/GenBank/DDBJ whole genome shotgun (WGS) entry which is preliminary data.</text>
</comment>
<evidence type="ECO:0000313" key="2">
    <source>
        <dbReference type="Proteomes" id="UP000644749"/>
    </source>
</evidence>
<evidence type="ECO:0000313" key="1">
    <source>
        <dbReference type="EMBL" id="MBL3672262.1"/>
    </source>
</evidence>
<proteinExistence type="predicted"/>
<keyword evidence="2" id="KW-1185">Reference proteome</keyword>